<dbReference type="Proteomes" id="UP000639772">
    <property type="component" value="Chromosome 3"/>
</dbReference>
<proteinExistence type="predicted"/>
<organism evidence="2 3">
    <name type="scientific">Vanilla planifolia</name>
    <name type="common">Vanilla</name>
    <dbReference type="NCBI Taxonomy" id="51239"/>
    <lineage>
        <taxon>Eukaryota</taxon>
        <taxon>Viridiplantae</taxon>
        <taxon>Streptophyta</taxon>
        <taxon>Embryophyta</taxon>
        <taxon>Tracheophyta</taxon>
        <taxon>Spermatophyta</taxon>
        <taxon>Magnoliopsida</taxon>
        <taxon>Liliopsida</taxon>
        <taxon>Asparagales</taxon>
        <taxon>Orchidaceae</taxon>
        <taxon>Vanilloideae</taxon>
        <taxon>Vanilleae</taxon>
        <taxon>Vanilla</taxon>
    </lineage>
</organism>
<accession>A0A835V9Y9</accession>
<reference evidence="2 3" key="1">
    <citation type="journal article" date="2020" name="Nat. Food">
        <title>A phased Vanilla planifolia genome enables genetic improvement of flavour and production.</title>
        <authorList>
            <person name="Hasing T."/>
            <person name="Tang H."/>
            <person name="Brym M."/>
            <person name="Khazi F."/>
            <person name="Huang T."/>
            <person name="Chambers A.H."/>
        </authorList>
    </citation>
    <scope>NUCLEOTIDE SEQUENCE [LARGE SCALE GENOMIC DNA]</scope>
    <source>
        <tissue evidence="2">Leaf</tissue>
    </source>
</reference>
<sequence length="84" mass="9279">MGVDGLGNVGLSIEGSPTRPSAGCFEEGTWAKPLRRRDRKEGHGLGRTRTGFSHRHGIGHQRRNHRRQGMKVIQLVLVRLASSP</sequence>
<gene>
    <name evidence="2" type="ORF">HPP92_006741</name>
</gene>
<evidence type="ECO:0000313" key="3">
    <source>
        <dbReference type="Proteomes" id="UP000639772"/>
    </source>
</evidence>
<dbReference type="EMBL" id="JADCNM010000003">
    <property type="protein sequence ID" value="KAG0489878.1"/>
    <property type="molecule type" value="Genomic_DNA"/>
</dbReference>
<evidence type="ECO:0000313" key="2">
    <source>
        <dbReference type="EMBL" id="KAG0489878.1"/>
    </source>
</evidence>
<comment type="caution">
    <text evidence="2">The sequence shown here is derived from an EMBL/GenBank/DDBJ whole genome shotgun (WGS) entry which is preliminary data.</text>
</comment>
<name>A0A835V9Y9_VANPL</name>
<feature type="compositionally biased region" description="Basic residues" evidence="1">
    <location>
        <begin position="52"/>
        <end position="68"/>
    </location>
</feature>
<dbReference type="AlphaFoldDB" id="A0A835V9Y9"/>
<feature type="region of interest" description="Disordered" evidence="1">
    <location>
        <begin position="1"/>
        <end position="68"/>
    </location>
</feature>
<evidence type="ECO:0000256" key="1">
    <source>
        <dbReference type="SAM" id="MobiDB-lite"/>
    </source>
</evidence>
<protein>
    <submittedName>
        <fullName evidence="2">Uncharacterized protein</fullName>
    </submittedName>
</protein>